<evidence type="ECO:0000256" key="1">
    <source>
        <dbReference type="SAM" id="MobiDB-lite"/>
    </source>
</evidence>
<protein>
    <submittedName>
        <fullName evidence="2">Uncharacterized protein</fullName>
    </submittedName>
</protein>
<evidence type="ECO:0000313" key="2">
    <source>
        <dbReference type="EMBL" id="GAA0174611.1"/>
    </source>
</evidence>
<proteinExistence type="predicted"/>
<evidence type="ECO:0000313" key="3">
    <source>
        <dbReference type="Proteomes" id="UP001454036"/>
    </source>
</evidence>
<organism evidence="2 3">
    <name type="scientific">Lithospermum erythrorhizon</name>
    <name type="common">Purple gromwell</name>
    <name type="synonym">Lithospermum officinale var. erythrorhizon</name>
    <dbReference type="NCBI Taxonomy" id="34254"/>
    <lineage>
        <taxon>Eukaryota</taxon>
        <taxon>Viridiplantae</taxon>
        <taxon>Streptophyta</taxon>
        <taxon>Embryophyta</taxon>
        <taxon>Tracheophyta</taxon>
        <taxon>Spermatophyta</taxon>
        <taxon>Magnoliopsida</taxon>
        <taxon>eudicotyledons</taxon>
        <taxon>Gunneridae</taxon>
        <taxon>Pentapetalae</taxon>
        <taxon>asterids</taxon>
        <taxon>lamiids</taxon>
        <taxon>Boraginales</taxon>
        <taxon>Boraginaceae</taxon>
        <taxon>Boraginoideae</taxon>
        <taxon>Lithospermeae</taxon>
        <taxon>Lithospermum</taxon>
    </lineage>
</organism>
<feature type="region of interest" description="Disordered" evidence="1">
    <location>
        <begin position="44"/>
        <end position="66"/>
    </location>
</feature>
<keyword evidence="3" id="KW-1185">Reference proteome</keyword>
<dbReference type="EMBL" id="BAABME010026834">
    <property type="protein sequence ID" value="GAA0174611.1"/>
    <property type="molecule type" value="Genomic_DNA"/>
</dbReference>
<dbReference type="Proteomes" id="UP001454036">
    <property type="component" value="Unassembled WGS sequence"/>
</dbReference>
<gene>
    <name evidence="2" type="ORF">LIER_41750</name>
</gene>
<name>A0AAV3RFY6_LITER</name>
<accession>A0AAV3RFY6</accession>
<comment type="caution">
    <text evidence="2">The sequence shown here is derived from an EMBL/GenBank/DDBJ whole genome shotgun (WGS) entry which is preliminary data.</text>
</comment>
<sequence>MAFYRGLNYGKLKKMLALEMPLTKDDLTKMVKKHIDLENLQKNEGLSGNLRETLSRRDTQGQSKKP</sequence>
<reference evidence="2 3" key="1">
    <citation type="submission" date="2024-01" db="EMBL/GenBank/DDBJ databases">
        <title>The complete chloroplast genome sequence of Lithospermum erythrorhizon: insights into the phylogenetic relationship among Boraginaceae species and the maternal lineages of purple gromwells.</title>
        <authorList>
            <person name="Okada T."/>
            <person name="Watanabe K."/>
        </authorList>
    </citation>
    <scope>NUCLEOTIDE SEQUENCE [LARGE SCALE GENOMIC DNA]</scope>
</reference>
<dbReference type="AlphaFoldDB" id="A0AAV3RFY6"/>